<gene>
    <name evidence="2" type="ORF">GCM10007071_22200</name>
</gene>
<dbReference type="PROSITE" id="PS51257">
    <property type="entry name" value="PROKAR_LIPOPROTEIN"/>
    <property type="match status" value="1"/>
</dbReference>
<dbReference type="Proteomes" id="UP000601597">
    <property type="component" value="Unassembled WGS sequence"/>
</dbReference>
<proteinExistence type="predicted"/>
<keyword evidence="3" id="KW-1185">Reference proteome</keyword>
<evidence type="ECO:0000256" key="1">
    <source>
        <dbReference type="SAM" id="SignalP"/>
    </source>
</evidence>
<dbReference type="EMBL" id="BMXV01000005">
    <property type="protein sequence ID" value="GGY74607.1"/>
    <property type="molecule type" value="Genomic_DNA"/>
</dbReference>
<evidence type="ECO:0000313" key="2">
    <source>
        <dbReference type="EMBL" id="GGY74607.1"/>
    </source>
</evidence>
<comment type="caution">
    <text evidence="2">The sequence shown here is derived from an EMBL/GenBank/DDBJ whole genome shotgun (WGS) entry which is preliminary data.</text>
</comment>
<organism evidence="2 3">
    <name type="scientific">Marinobacter zhanjiangensis</name>
    <dbReference type="NCBI Taxonomy" id="578215"/>
    <lineage>
        <taxon>Bacteria</taxon>
        <taxon>Pseudomonadati</taxon>
        <taxon>Pseudomonadota</taxon>
        <taxon>Gammaproteobacteria</taxon>
        <taxon>Pseudomonadales</taxon>
        <taxon>Marinobacteraceae</taxon>
        <taxon>Marinobacter</taxon>
    </lineage>
</organism>
<reference evidence="3" key="1">
    <citation type="journal article" date="2019" name="Int. J. Syst. Evol. Microbiol.">
        <title>The Global Catalogue of Microorganisms (GCM) 10K type strain sequencing project: providing services to taxonomists for standard genome sequencing and annotation.</title>
        <authorList>
            <consortium name="The Broad Institute Genomics Platform"/>
            <consortium name="The Broad Institute Genome Sequencing Center for Infectious Disease"/>
            <person name="Wu L."/>
            <person name="Ma J."/>
        </authorList>
    </citation>
    <scope>NUCLEOTIDE SEQUENCE [LARGE SCALE GENOMIC DNA]</scope>
    <source>
        <strain evidence="3">KCTC 22280</strain>
    </source>
</reference>
<keyword evidence="1" id="KW-0732">Signal</keyword>
<accession>A0ABQ3B2A7</accession>
<feature type="chain" id="PRO_5046181822" description="Lipoprotein" evidence="1">
    <location>
        <begin position="21"/>
        <end position="256"/>
    </location>
</feature>
<evidence type="ECO:0008006" key="4">
    <source>
        <dbReference type="Google" id="ProtNLM"/>
    </source>
</evidence>
<feature type="signal peptide" evidence="1">
    <location>
        <begin position="1"/>
        <end position="20"/>
    </location>
</feature>
<sequence length="256" mass="27960">MDFSKLTLALGFLVSGFLLTGCDATANTDKASTTSVSTNTQEGPGNTELNGQFEYELRSEEASVQDDRFPFGYWEVTRVYPEIVSASHPSAANAANQRIDALVHQARCEDMGDEAFHAREIYLGNGILSMAYEAVWTCASMPSPESETGFLNLDLVAGSELDLEAQFRDRDSYESFQERAVEALNHELEAQMAGKSETCPEATSITGFHFDGKNLWAALQSGEEGTATCSVKVSFAMESLQEQLKPISPLRLEGQP</sequence>
<name>A0ABQ3B2A7_9GAMM</name>
<dbReference type="RefSeq" id="WP_189576404.1">
    <property type="nucleotide sequence ID" value="NZ_BMXV01000005.1"/>
</dbReference>
<evidence type="ECO:0000313" key="3">
    <source>
        <dbReference type="Proteomes" id="UP000601597"/>
    </source>
</evidence>
<protein>
    <recommendedName>
        <fullName evidence="4">Lipoprotein</fullName>
    </recommendedName>
</protein>